<comment type="function">
    <text evidence="8">This protein is part of the stalk that links CF(0) to CF(1). It either transmits conformational changes from CF(0) to CF(1) or is implicated in proton conduction.</text>
</comment>
<evidence type="ECO:0000256" key="4">
    <source>
        <dbReference type="ARBA" id="ARBA00022781"/>
    </source>
</evidence>
<keyword evidence="8" id="KW-0139">CF(1)</keyword>
<dbReference type="Proteomes" id="UP000238956">
    <property type="component" value="Chromosome"/>
</dbReference>
<dbReference type="PRINTS" id="PR00125">
    <property type="entry name" value="ATPASEDELTA"/>
</dbReference>
<comment type="similarity">
    <text evidence="8">Belongs to the ATPase delta chain family.</text>
</comment>
<keyword evidence="3 8" id="KW-1003">Cell membrane</keyword>
<dbReference type="Pfam" id="PF00213">
    <property type="entry name" value="OSCP"/>
    <property type="match status" value="1"/>
</dbReference>
<dbReference type="KEGG" id="splr:C0J00_06605"/>
<dbReference type="RefSeq" id="WP_104968124.1">
    <property type="nucleotide sequence ID" value="NZ_CP025536.1"/>
</dbReference>
<evidence type="ECO:0000256" key="6">
    <source>
        <dbReference type="ARBA" id="ARBA00023136"/>
    </source>
</evidence>
<dbReference type="HAMAP" id="MF_01416">
    <property type="entry name" value="ATP_synth_delta_bact"/>
    <property type="match status" value="1"/>
</dbReference>
<evidence type="ECO:0000256" key="1">
    <source>
        <dbReference type="ARBA" id="ARBA00004370"/>
    </source>
</evidence>
<dbReference type="GO" id="GO:0045259">
    <property type="term" value="C:proton-transporting ATP synthase complex"/>
    <property type="evidence" value="ECO:0007669"/>
    <property type="project" value="UniProtKB-KW"/>
</dbReference>
<sequence length="178" mass="19768">MDKKTLTLVENYSKSLVDVAVEHHLIPEVRQDLTALLEIFQATDLATTLSHEGLSQTEKAALVSQLQAGSHVFVNNFLEVIKQNERESLLETILSSALEKLSLISNEFPLEIQVSESLSDAQKDRLKAAAEKKFDISVGQVDEVINPELIGGFILKANNKIIDTSIKSQLQQLKMNLK</sequence>
<keyword evidence="5 8" id="KW-0406">Ion transport</keyword>
<dbReference type="Gene3D" id="1.10.520.20">
    <property type="entry name" value="N-terminal domain of the delta subunit of the F1F0-ATP synthase"/>
    <property type="match status" value="1"/>
</dbReference>
<keyword evidence="6 8" id="KW-0472">Membrane</keyword>
<evidence type="ECO:0000256" key="5">
    <source>
        <dbReference type="ARBA" id="ARBA00023065"/>
    </source>
</evidence>
<evidence type="ECO:0000256" key="2">
    <source>
        <dbReference type="ARBA" id="ARBA00022448"/>
    </source>
</evidence>
<keyword evidence="7 8" id="KW-0066">ATP synthesis</keyword>
<evidence type="ECO:0000313" key="9">
    <source>
        <dbReference type="EMBL" id="AUW96801.1"/>
    </source>
</evidence>
<dbReference type="GO" id="GO:0046933">
    <property type="term" value="F:proton-transporting ATP synthase activity, rotational mechanism"/>
    <property type="evidence" value="ECO:0007669"/>
    <property type="project" value="UniProtKB-UniRule"/>
</dbReference>
<keyword evidence="4 8" id="KW-0375">Hydrogen ion transport</keyword>
<dbReference type="NCBIfam" id="TIGR01145">
    <property type="entry name" value="ATP_synt_delta"/>
    <property type="match status" value="1"/>
</dbReference>
<evidence type="ECO:0000256" key="3">
    <source>
        <dbReference type="ARBA" id="ARBA00022475"/>
    </source>
</evidence>
<dbReference type="PANTHER" id="PTHR11910">
    <property type="entry name" value="ATP SYNTHASE DELTA CHAIN"/>
    <property type="match status" value="1"/>
</dbReference>
<proteinExistence type="inferred from homology"/>
<dbReference type="NCBIfam" id="NF004401">
    <property type="entry name" value="PRK05758.2-1"/>
    <property type="match status" value="1"/>
</dbReference>
<comment type="function">
    <text evidence="8">F(1)F(0) ATP synthase produces ATP from ADP in the presence of a proton or sodium gradient. F-type ATPases consist of two structural domains, F(1) containing the extramembraneous catalytic core and F(0) containing the membrane proton channel, linked together by a central stalk and a peripheral stalk. During catalysis, ATP synthesis in the catalytic domain of F(1) is coupled via a rotary mechanism of the central stalk subunits to proton translocation.</text>
</comment>
<reference evidence="9 10" key="1">
    <citation type="submission" date="2017-12" db="EMBL/GenBank/DDBJ databases">
        <authorList>
            <person name="Hurst M.R.H."/>
        </authorList>
    </citation>
    <scope>NUCLEOTIDE SEQUENCE [LARGE SCALE GENOMIC DNA]</scope>
    <source>
        <strain evidence="9 10">TH11417</strain>
    </source>
</reference>
<dbReference type="GO" id="GO:0005886">
    <property type="term" value="C:plasma membrane"/>
    <property type="evidence" value="ECO:0007669"/>
    <property type="project" value="UniProtKB-SubCell"/>
</dbReference>
<dbReference type="InterPro" id="IPR026015">
    <property type="entry name" value="ATP_synth_OSCP/delta_N_sf"/>
</dbReference>
<dbReference type="GeneID" id="98393577"/>
<accession>A0A2L0D5E7</accession>
<dbReference type="InterPro" id="IPR000711">
    <property type="entry name" value="ATPase_OSCP/dsu"/>
</dbReference>
<protein>
    <recommendedName>
        <fullName evidence="8">ATP synthase subunit delta</fullName>
    </recommendedName>
    <alternativeName>
        <fullName evidence="8">ATP synthase F(1) sector subunit delta</fullName>
    </alternativeName>
    <alternativeName>
        <fullName evidence="8">F-type ATPase subunit delta</fullName>
        <shortName evidence="8">F-ATPase subunit delta</shortName>
    </alternativeName>
</protein>
<keyword evidence="10" id="KW-1185">Reference proteome</keyword>
<dbReference type="AlphaFoldDB" id="A0A2L0D5E7"/>
<keyword evidence="2 8" id="KW-0813">Transport</keyword>
<dbReference type="SUPFAM" id="SSF47928">
    <property type="entry name" value="N-terminal domain of the delta subunit of the F1F0-ATP synthase"/>
    <property type="match status" value="1"/>
</dbReference>
<dbReference type="OrthoDB" id="9802471at2"/>
<evidence type="ECO:0000256" key="8">
    <source>
        <dbReference type="HAMAP-Rule" id="MF_01416"/>
    </source>
</evidence>
<dbReference type="EMBL" id="CP025536">
    <property type="protein sequence ID" value="AUW96801.1"/>
    <property type="molecule type" value="Genomic_DNA"/>
</dbReference>
<reference evidence="9 10" key="2">
    <citation type="submission" date="2018-02" db="EMBL/GenBank/DDBJ databases">
        <title>Whole genome sequencing analysis of Streptococcus pluranimalium isolated from cattle infected mastitis in China.</title>
        <authorList>
            <person name="Zhang J.-R."/>
            <person name="Hu G.-Z."/>
        </authorList>
    </citation>
    <scope>NUCLEOTIDE SEQUENCE [LARGE SCALE GENOMIC DNA]</scope>
    <source>
        <strain evidence="9 10">TH11417</strain>
    </source>
</reference>
<comment type="subcellular location">
    <subcellularLocation>
        <location evidence="8">Cell membrane</location>
        <topology evidence="8">Peripheral membrane protein</topology>
    </subcellularLocation>
    <subcellularLocation>
        <location evidence="1">Membrane</location>
    </subcellularLocation>
</comment>
<evidence type="ECO:0000256" key="7">
    <source>
        <dbReference type="ARBA" id="ARBA00023310"/>
    </source>
</evidence>
<gene>
    <name evidence="8" type="primary">atpH</name>
    <name evidence="9" type="ORF">C0J00_06605</name>
</gene>
<evidence type="ECO:0000313" key="10">
    <source>
        <dbReference type="Proteomes" id="UP000238956"/>
    </source>
</evidence>
<organism evidence="9 10">
    <name type="scientific">Streptococcus pluranimalium</name>
    <dbReference type="NCBI Taxonomy" id="82348"/>
    <lineage>
        <taxon>Bacteria</taxon>
        <taxon>Bacillati</taxon>
        <taxon>Bacillota</taxon>
        <taxon>Bacilli</taxon>
        <taxon>Lactobacillales</taxon>
        <taxon>Streptococcaceae</taxon>
        <taxon>Streptococcus</taxon>
    </lineage>
</organism>
<name>A0A2L0D5E7_9STRE</name>